<dbReference type="Proteomes" id="UP000478571">
    <property type="component" value="Unassembled WGS sequence"/>
</dbReference>
<evidence type="ECO:0008006" key="4">
    <source>
        <dbReference type="Google" id="ProtNLM"/>
    </source>
</evidence>
<dbReference type="PANTHER" id="PTHR40278:SF1">
    <property type="entry name" value="DNA UTILIZATION PROTEIN HOFN"/>
    <property type="match status" value="1"/>
</dbReference>
<proteinExistence type="predicted"/>
<evidence type="ECO:0000256" key="1">
    <source>
        <dbReference type="SAM" id="Phobius"/>
    </source>
</evidence>
<name>A0A6L8M0S2_9VIBR</name>
<accession>A0A6L8M0S2</accession>
<keyword evidence="1" id="KW-0812">Transmembrane</keyword>
<reference evidence="2 3" key="1">
    <citation type="submission" date="2020-01" db="EMBL/GenBank/DDBJ databases">
        <title>Draft Genome Sequence of Vibrio sp. strain OCN044, Isolated from a Healthy Coral at Palmyra Atoll.</title>
        <authorList>
            <person name="Videau P."/>
            <person name="Loughran R."/>
            <person name="Esquivel A."/>
            <person name="Deadmond M."/>
            <person name="Paddock B.E."/>
            <person name="Saw J.H."/>
            <person name="Ushijima B."/>
        </authorList>
    </citation>
    <scope>NUCLEOTIDE SEQUENCE [LARGE SCALE GENOMIC DNA]</scope>
    <source>
        <strain evidence="2 3">OCN044</strain>
    </source>
</reference>
<evidence type="ECO:0000313" key="2">
    <source>
        <dbReference type="EMBL" id="MYM60670.1"/>
    </source>
</evidence>
<gene>
    <name evidence="2" type="ORF">GTG28_15685</name>
</gene>
<keyword evidence="3" id="KW-1185">Reference proteome</keyword>
<dbReference type="InterPro" id="IPR052534">
    <property type="entry name" value="Extracell_DNA_Util/SecSys_Comp"/>
</dbReference>
<keyword evidence="1" id="KW-0472">Membrane</keyword>
<protein>
    <recommendedName>
        <fullName evidence="4">Pilus assembly protein PilN</fullName>
    </recommendedName>
</protein>
<sequence length="185" mass="21431">MIHNINLVPWRERHHREQLRRLILSLCLVTALGIFISCELTYYLTSQVAIQQLRVLKLNERIQWLEQRKKQVHALRQDIDTIKSNISHLARLDAKRSYPLIIMHTLAELIPEDVYFNHISLSGVRVDVQGVATSAKGINTFLTNLSESSQTHSVLMSELRSYQQDAQLGYQLFSLQFSLVEDAYD</sequence>
<dbReference type="RefSeq" id="WP_160931503.1">
    <property type="nucleotide sequence ID" value="NZ_WWEU01000006.1"/>
</dbReference>
<dbReference type="Pfam" id="PF05137">
    <property type="entry name" value="PilN"/>
    <property type="match status" value="1"/>
</dbReference>
<dbReference type="PANTHER" id="PTHR40278">
    <property type="entry name" value="DNA UTILIZATION PROTEIN HOFN"/>
    <property type="match status" value="1"/>
</dbReference>
<comment type="caution">
    <text evidence="2">The sequence shown here is derived from an EMBL/GenBank/DDBJ whole genome shotgun (WGS) entry which is preliminary data.</text>
</comment>
<evidence type="ECO:0000313" key="3">
    <source>
        <dbReference type="Proteomes" id="UP000478571"/>
    </source>
</evidence>
<organism evidence="2 3">
    <name type="scientific">Vibrio tetraodonis subsp. pristinus</name>
    <dbReference type="NCBI Taxonomy" id="2695891"/>
    <lineage>
        <taxon>Bacteria</taxon>
        <taxon>Pseudomonadati</taxon>
        <taxon>Pseudomonadota</taxon>
        <taxon>Gammaproteobacteria</taxon>
        <taxon>Vibrionales</taxon>
        <taxon>Vibrionaceae</taxon>
        <taxon>Vibrio</taxon>
    </lineage>
</organism>
<dbReference type="EMBL" id="WWEU01000006">
    <property type="protein sequence ID" value="MYM60670.1"/>
    <property type="molecule type" value="Genomic_DNA"/>
</dbReference>
<dbReference type="AlphaFoldDB" id="A0A6L8M0S2"/>
<feature type="transmembrane region" description="Helical" evidence="1">
    <location>
        <begin position="21"/>
        <end position="44"/>
    </location>
</feature>
<keyword evidence="1" id="KW-1133">Transmembrane helix</keyword>
<dbReference type="InterPro" id="IPR007813">
    <property type="entry name" value="PilN"/>
</dbReference>